<dbReference type="Pfam" id="PF04966">
    <property type="entry name" value="OprB"/>
    <property type="match status" value="1"/>
</dbReference>
<dbReference type="InterPro" id="IPR007049">
    <property type="entry name" value="Carb-sel_porin_OprB"/>
</dbReference>
<proteinExistence type="inferred from homology"/>
<evidence type="ECO:0000313" key="4">
    <source>
        <dbReference type="Proteomes" id="UP000074914"/>
    </source>
</evidence>
<comment type="similarity">
    <text evidence="1 2">Belongs to the OprB family.</text>
</comment>
<dbReference type="RefSeq" id="WP_082806922.1">
    <property type="nucleotide sequence ID" value="NZ_CP013236.1"/>
</dbReference>
<feature type="chain" id="PRO_5044982318" evidence="2">
    <location>
        <begin position="41"/>
        <end position="456"/>
    </location>
</feature>
<name>A0ABM5Z1N0_9BURK</name>
<keyword evidence="4" id="KW-1185">Reference proteome</keyword>
<dbReference type="InterPro" id="IPR038673">
    <property type="entry name" value="OprB_sf"/>
</dbReference>
<dbReference type="EMBL" id="CP013236">
    <property type="protein sequence ID" value="AMP13005.1"/>
    <property type="molecule type" value="Genomic_DNA"/>
</dbReference>
<dbReference type="Gene3D" id="2.40.160.180">
    <property type="entry name" value="Carbohydrate-selective porin OprB"/>
    <property type="match status" value="1"/>
</dbReference>
<accession>A0ABM5Z1N0</accession>
<organism evidence="3 4">
    <name type="scientific">Collimonas pratensis</name>
    <dbReference type="NCBI Taxonomy" id="279113"/>
    <lineage>
        <taxon>Bacteria</taxon>
        <taxon>Pseudomonadati</taxon>
        <taxon>Pseudomonadota</taxon>
        <taxon>Betaproteobacteria</taxon>
        <taxon>Burkholderiales</taxon>
        <taxon>Oxalobacteraceae</taxon>
        <taxon>Collimonas</taxon>
    </lineage>
</organism>
<reference evidence="3 4" key="1">
    <citation type="submission" date="2015-11" db="EMBL/GenBank/DDBJ databases">
        <title>Exploring the genomic traits of fungus-feeding bacterial genus Collimonas.</title>
        <authorList>
            <person name="Song C."/>
            <person name="Schmidt R."/>
            <person name="de Jager V."/>
            <person name="Krzyzanowska D."/>
            <person name="Jongedijk E."/>
            <person name="Cankar K."/>
            <person name="Beekwilder J."/>
            <person name="van Veen A."/>
            <person name="de Boer W."/>
            <person name="van Veen J.A."/>
            <person name="Garbeva P."/>
        </authorList>
    </citation>
    <scope>NUCLEOTIDE SEQUENCE [LARGE SCALE GENOMIC DNA]</scope>
    <source>
        <strain evidence="3 4">Ter291</strain>
    </source>
</reference>
<sequence length="456" mass="50120">MSRKPLARAVAEHFTPSSGHRFWLGLTLLAVAAAPLAAQADDVEEESWGVHGQATYIWQKKPSFDAAYSGTNSLSSVAEKGYSFSGTLFLGLRLWTGGELYFNPEVVQAVPMSGLTGLGGMMDSEQQKGSSPNPTFYRARLFLRQTWGFGGGQQALESAPNQLAGMVDKRRLVVTLGNLSIIDIFDSNAYAHDGRTQFLNWALSTYGPYDYAGDTRGYTWGGAAEYYYDDWVLRAGRFMVPLESNGQRLDTRITKYHSDQVELEHDHVIGGQPGKVRLLAFRSKEIMGSFSDALAYAALNGGTPDVALVRKERIKYGYGINLEQSLGNDIGVFTRLSRNDGKTETYSFSEIERSVTAGVSVKGSSWHRDNDTVGFAVIQNGLSKAHQEYLAAGGLGVFIGDGQLNYRPERIMEAYYSYSLSKAVSLTADVQRFYNPAYNADRGPVTVGSLRLHAEF</sequence>
<keyword evidence="2" id="KW-0732">Signal</keyword>
<feature type="signal peptide" evidence="2">
    <location>
        <begin position="1"/>
        <end position="40"/>
    </location>
</feature>
<evidence type="ECO:0000256" key="1">
    <source>
        <dbReference type="ARBA" id="ARBA00008769"/>
    </source>
</evidence>
<evidence type="ECO:0000313" key="3">
    <source>
        <dbReference type="EMBL" id="AMP13005.1"/>
    </source>
</evidence>
<protein>
    <submittedName>
        <fullName evidence="3">Carbohydrate-selective porin, OprB family protein</fullName>
    </submittedName>
</protein>
<dbReference type="Proteomes" id="UP000074914">
    <property type="component" value="Chromosome"/>
</dbReference>
<gene>
    <name evidence="3" type="ORF">CPter291_0721</name>
</gene>
<evidence type="ECO:0000256" key="2">
    <source>
        <dbReference type="RuleBase" id="RU363072"/>
    </source>
</evidence>